<dbReference type="Gene3D" id="3.30.460.30">
    <property type="entry name" value="Glutamyl-tRNA reductase, N-terminal domain"/>
    <property type="match status" value="1"/>
</dbReference>
<evidence type="ECO:0000256" key="6">
    <source>
        <dbReference type="ARBA" id="ARBA00023244"/>
    </source>
</evidence>
<feature type="domain" description="Glutamyl-tRNA reductase N-terminal" evidence="12">
    <location>
        <begin position="101"/>
        <end position="251"/>
    </location>
</feature>
<evidence type="ECO:0000259" key="12">
    <source>
        <dbReference type="Pfam" id="PF05201"/>
    </source>
</evidence>
<evidence type="ECO:0000256" key="2">
    <source>
        <dbReference type="ARBA" id="ARBA00005916"/>
    </source>
</evidence>
<dbReference type="InterPro" id="IPR000343">
    <property type="entry name" value="4pyrrol_synth_GluRdtase"/>
</dbReference>
<dbReference type="NCBIfam" id="TIGR01035">
    <property type="entry name" value="hemA"/>
    <property type="match status" value="1"/>
</dbReference>
<dbReference type="SUPFAM" id="SSF69742">
    <property type="entry name" value="Glutamyl tRNA-reductase catalytic, N-terminal domain"/>
    <property type="match status" value="1"/>
</dbReference>
<dbReference type="Pfam" id="PF05201">
    <property type="entry name" value="GlutR_N"/>
    <property type="match status" value="1"/>
</dbReference>
<dbReference type="Pfam" id="PF00745">
    <property type="entry name" value="GlutR_dimer"/>
    <property type="match status" value="1"/>
</dbReference>
<keyword evidence="6 8" id="KW-0627">Porphyrin biosynthesis</keyword>
<dbReference type="InterPro" id="IPR036291">
    <property type="entry name" value="NAD(P)-bd_dom_sf"/>
</dbReference>
<proteinExistence type="inferred from homology"/>
<dbReference type="FunFam" id="3.40.50.720:FF:000031">
    <property type="entry name" value="Glutamyl-tRNA reductase"/>
    <property type="match status" value="1"/>
</dbReference>
<evidence type="ECO:0000313" key="13">
    <source>
        <dbReference type="EMBL" id="CAE0486585.1"/>
    </source>
</evidence>
<dbReference type="UniPathway" id="UPA00251">
    <property type="reaction ID" value="UER00316"/>
</dbReference>
<dbReference type="GO" id="GO:0006782">
    <property type="term" value="P:protoporphyrinogen IX biosynthetic process"/>
    <property type="evidence" value="ECO:0007669"/>
    <property type="project" value="UniProtKB-UniPathway"/>
</dbReference>
<evidence type="ECO:0000259" key="10">
    <source>
        <dbReference type="Pfam" id="PF00745"/>
    </source>
</evidence>
<keyword evidence="5 8" id="KW-0560">Oxidoreductase</keyword>
<comment type="similarity">
    <text evidence="2 8">Belongs to the glutamyl-tRNA reductase family.</text>
</comment>
<dbReference type="InterPro" id="IPR036343">
    <property type="entry name" value="GluRdtase_N_sf"/>
</dbReference>
<dbReference type="InterPro" id="IPR018214">
    <property type="entry name" value="GluRdtase_CS"/>
</dbReference>
<evidence type="ECO:0000256" key="3">
    <source>
        <dbReference type="ARBA" id="ARBA00012970"/>
    </source>
</evidence>
<evidence type="ECO:0000256" key="8">
    <source>
        <dbReference type="RuleBase" id="RU000584"/>
    </source>
</evidence>
<dbReference type="Gene3D" id="3.40.50.720">
    <property type="entry name" value="NAD(P)-binding Rossmann-like Domain"/>
    <property type="match status" value="1"/>
</dbReference>
<dbReference type="InterPro" id="IPR006151">
    <property type="entry name" value="Shikm_DH/Glu-tRNA_Rdtase"/>
</dbReference>
<reference evidence="13" key="1">
    <citation type="submission" date="2021-01" db="EMBL/GenBank/DDBJ databases">
        <authorList>
            <person name="Corre E."/>
            <person name="Pelletier E."/>
            <person name="Niang G."/>
            <person name="Scheremetjew M."/>
            <person name="Finn R."/>
            <person name="Kale V."/>
            <person name="Holt S."/>
            <person name="Cochrane G."/>
            <person name="Meng A."/>
            <person name="Brown T."/>
            <person name="Cohen L."/>
        </authorList>
    </citation>
    <scope>NUCLEOTIDE SEQUENCE</scope>
    <source>
        <strain evidence="13">CCMP1320</strain>
    </source>
</reference>
<dbReference type="InterPro" id="IPR015896">
    <property type="entry name" value="4pyrrol_synth_GluRdtase_dimer"/>
</dbReference>
<dbReference type="PANTHER" id="PTHR43120:SF1">
    <property type="entry name" value="GLUTAMYL-TRNA REDUCTASE 1, CHLOROPLASTIC"/>
    <property type="match status" value="1"/>
</dbReference>
<protein>
    <recommendedName>
        <fullName evidence="3 8">Glutamyl-tRNA reductase</fullName>
        <ecNumber evidence="3 8">1.2.1.70</ecNumber>
    </recommendedName>
</protein>
<dbReference type="EMBL" id="HBIP01003613">
    <property type="protein sequence ID" value="CAE0486585.1"/>
    <property type="molecule type" value="Transcribed_RNA"/>
</dbReference>
<dbReference type="CDD" id="cd05213">
    <property type="entry name" value="NAD_bind_Glutamyl_tRNA_reduct"/>
    <property type="match status" value="1"/>
</dbReference>
<evidence type="ECO:0000256" key="4">
    <source>
        <dbReference type="ARBA" id="ARBA00022857"/>
    </source>
</evidence>
<feature type="domain" description="Quinate/shikimate 5-dehydrogenase/glutamyl-tRNA reductase" evidence="11">
    <location>
        <begin position="266"/>
        <end position="409"/>
    </location>
</feature>
<evidence type="ECO:0000259" key="11">
    <source>
        <dbReference type="Pfam" id="PF01488"/>
    </source>
</evidence>
<feature type="region of interest" description="Disordered" evidence="9">
    <location>
        <begin position="1"/>
        <end position="74"/>
    </location>
</feature>
<evidence type="ECO:0000256" key="5">
    <source>
        <dbReference type="ARBA" id="ARBA00023002"/>
    </source>
</evidence>
<comment type="catalytic activity">
    <reaction evidence="7 8">
        <text>(S)-4-amino-5-oxopentanoate + tRNA(Glu) + NADP(+) = L-glutamyl-tRNA(Glu) + NADPH + H(+)</text>
        <dbReference type="Rhea" id="RHEA:12344"/>
        <dbReference type="Rhea" id="RHEA-COMP:9663"/>
        <dbReference type="Rhea" id="RHEA-COMP:9680"/>
        <dbReference type="ChEBI" id="CHEBI:15378"/>
        <dbReference type="ChEBI" id="CHEBI:57501"/>
        <dbReference type="ChEBI" id="CHEBI:57783"/>
        <dbReference type="ChEBI" id="CHEBI:58349"/>
        <dbReference type="ChEBI" id="CHEBI:78442"/>
        <dbReference type="ChEBI" id="CHEBI:78520"/>
        <dbReference type="EC" id="1.2.1.70"/>
    </reaction>
</comment>
<accession>A0A7S3VI86</accession>
<dbReference type="GO" id="GO:0050661">
    <property type="term" value="F:NADP binding"/>
    <property type="evidence" value="ECO:0007669"/>
    <property type="project" value="InterPro"/>
</dbReference>
<dbReference type="EC" id="1.2.1.70" evidence="3 8"/>
<dbReference type="GO" id="GO:0008883">
    <property type="term" value="F:glutamyl-tRNA reductase activity"/>
    <property type="evidence" value="ECO:0007669"/>
    <property type="project" value="UniProtKB-EC"/>
</dbReference>
<evidence type="ECO:0000256" key="7">
    <source>
        <dbReference type="ARBA" id="ARBA00047464"/>
    </source>
</evidence>
<sequence>MQAFSRTPRRIASGGRRLGGSGQGLPKPVTQQPPLFQCPAAISAQADVATTSSHGSSSPLSTSSLRLPATHQESSRRALEQLKNNSVNRYATQAKSSIISIGLTIHNTPVELREKLAVPEAEWPRAIEELCSYPHIEEAGVLSTCNRLELYVVAVSWHRGVREVEDWMSRSSGVPLEEMRPFLFLLKDRDATKHLMRVAGGLDSLVMGEGQILAQVKQVYKVGQNCPGFGRSLNGLFKQAITAGKRVRAETSISTGSVSVSSAAVELAQLKLPTHSWDDARACIIGAGKMSTLLVKHLYSKGCREVLLLNRSLPRAEALAAEYPDMRFSIHLMSDLLKCVEEADVVFAASGSEELLINKEDLVGMSKRPEVVGGVRRFVDISVPRNIAANVNELQGEAIVYNVDDLKEVVAGNKEARAQAAAEAEVLIRQEQRSFEGWRDSLETVPTIKALRSKVEGIRAAEFEKTVHKLGDGVNKKQLRAVEELSKAIVNKLLHGPMTALRCDGTDPEAVNQTLANMDALEQMFQLSQVDLTSAAGKR</sequence>
<feature type="domain" description="Tetrapyrrole biosynthesis glutamyl-tRNA reductase dimerisation" evidence="10">
    <location>
        <begin position="423"/>
        <end position="527"/>
    </location>
</feature>
<feature type="compositionally biased region" description="Low complexity" evidence="9">
    <location>
        <begin position="50"/>
        <end position="67"/>
    </location>
</feature>
<dbReference type="SUPFAM" id="SSF51735">
    <property type="entry name" value="NAD(P)-binding Rossmann-fold domains"/>
    <property type="match status" value="1"/>
</dbReference>
<dbReference type="Pfam" id="PF01488">
    <property type="entry name" value="Shikimate_DH"/>
    <property type="match status" value="1"/>
</dbReference>
<organism evidence="13">
    <name type="scientific">Dunaliella tertiolecta</name>
    <name type="common">Green alga</name>
    <dbReference type="NCBI Taxonomy" id="3047"/>
    <lineage>
        <taxon>Eukaryota</taxon>
        <taxon>Viridiplantae</taxon>
        <taxon>Chlorophyta</taxon>
        <taxon>core chlorophytes</taxon>
        <taxon>Chlorophyceae</taxon>
        <taxon>CS clade</taxon>
        <taxon>Chlamydomonadales</taxon>
        <taxon>Dunaliellaceae</taxon>
        <taxon>Dunaliella</taxon>
    </lineage>
</organism>
<dbReference type="PROSITE" id="PS00747">
    <property type="entry name" value="GLUTR"/>
    <property type="match status" value="1"/>
</dbReference>
<dbReference type="NCBIfam" id="NF000744">
    <property type="entry name" value="PRK00045.1-3"/>
    <property type="match status" value="1"/>
</dbReference>
<comment type="pathway">
    <text evidence="1 8">Porphyrin-containing compound metabolism; protoporphyrin-IX biosynthesis; 5-aminolevulinate from L-glutamyl-tRNA(Glu): step 1/2.</text>
</comment>
<evidence type="ECO:0000256" key="1">
    <source>
        <dbReference type="ARBA" id="ARBA00005059"/>
    </source>
</evidence>
<evidence type="ECO:0000256" key="9">
    <source>
        <dbReference type="SAM" id="MobiDB-lite"/>
    </source>
</evidence>
<dbReference type="FunFam" id="3.30.460.30:FF:000001">
    <property type="entry name" value="Glutamyl-tRNA reductase"/>
    <property type="match status" value="1"/>
</dbReference>
<name>A0A7S3VI86_DUNTE</name>
<keyword evidence="4 8" id="KW-0521">NADP</keyword>
<dbReference type="PANTHER" id="PTHR43120">
    <property type="entry name" value="GLUTAMYL-TRNA REDUCTASE 1, CHLOROPLASTIC"/>
    <property type="match status" value="1"/>
</dbReference>
<gene>
    <name evidence="13" type="ORF">DTER00134_LOCUS1624</name>
</gene>
<dbReference type="AlphaFoldDB" id="A0A7S3VI86"/>
<dbReference type="HAMAP" id="MF_00087">
    <property type="entry name" value="Glu_tRNA_reductase"/>
    <property type="match status" value="1"/>
</dbReference>
<dbReference type="InterPro" id="IPR015895">
    <property type="entry name" value="4pyrrol_synth_GluRdtase_N"/>
</dbReference>